<feature type="transmembrane region" description="Helical" evidence="5">
    <location>
        <begin position="477"/>
        <end position="496"/>
    </location>
</feature>
<comment type="subcellular location">
    <subcellularLocation>
        <location evidence="1">Membrane</location>
        <topology evidence="1">Multi-pass membrane protein</topology>
    </subcellularLocation>
</comment>
<evidence type="ECO:0000313" key="8">
    <source>
        <dbReference type="EMBL" id="CAI4219113.1"/>
    </source>
</evidence>
<dbReference type="EMBL" id="CALLCH030000019">
    <property type="protein sequence ID" value="CAI4219113.1"/>
    <property type="molecule type" value="Genomic_DNA"/>
</dbReference>
<dbReference type="GO" id="GO:0016020">
    <property type="term" value="C:membrane"/>
    <property type="evidence" value="ECO:0007669"/>
    <property type="project" value="UniProtKB-SubCell"/>
</dbReference>
<proteinExistence type="predicted"/>
<comment type="caution">
    <text evidence="8">The sequence shown here is derived from an EMBL/GenBank/DDBJ whole genome shotgun (WGS) entry which is preliminary data.</text>
</comment>
<accession>A0A9P1HBQ9</accession>
<evidence type="ECO:0000259" key="7">
    <source>
        <dbReference type="Pfam" id="PF12537"/>
    </source>
</evidence>
<dbReference type="PANTHER" id="PTHR15948">
    <property type="entry name" value="G-PROTEIN COUPLED RECEPTOR 89-RELATED"/>
    <property type="match status" value="1"/>
</dbReference>
<feature type="domain" description="Abscisic acid G-protein coupled receptor-like" evidence="6">
    <location>
        <begin position="321"/>
        <end position="499"/>
    </location>
</feature>
<name>A0A9P1HBQ9_9PEZI</name>
<protein>
    <recommendedName>
        <fullName evidence="10">G protein-coupled receptor 89</fullName>
    </recommendedName>
</protein>
<evidence type="ECO:0000256" key="5">
    <source>
        <dbReference type="SAM" id="Phobius"/>
    </source>
</evidence>
<dbReference type="InterPro" id="IPR022535">
    <property type="entry name" value="Golgi_pH-regulator_cons_dom"/>
</dbReference>
<sequence length="522" mass="55969">MFPFDFLVSLCSSHSGGSCDAKPPPPPIASLLPFVAIFLVTSTVAHRRILPALSTLIPPSHDGDDHLLPTHAPAALRAAHSDYARKTPRRRAAALAFSSTLGLAFTLDLVVPGLVVCLVLLIPWLEVMSIVVGSGRSFARDAKGRAPRVTWILQLLLFSTWLFLFWSVGGALRRVEIDSSDASIMRASLDRIGIAGVCIMALLSGFAAVSAPWHTFGSPASRRPVSDADIARKQAGLEAAADMLVAKRHRLQVLENKAAEASSATSSVGFVGKMFSSLRGISSEEAEIRSLRLEISGLETMRASLEVGLSSMLARKLAKARAASLAGRLLSMPNYVFSVYCIFRVFTTALAILRRMVSPSSDITPADPITRTLSLLSTHYDPSLDKDALARQISFLLSGVILLLSLSSVLQTLTLLSRFAPSLLRLAQANLALLLAQTVATYVFSSALLLRSNLPAGMRGAVGDALRSSLEPAVVEAWFQGWFLVGCAATATAIWVGRRISGDDDDGWDDNFAAEEMGQKRS</sequence>
<dbReference type="Pfam" id="PF12537">
    <property type="entry name" value="GPHR_N"/>
    <property type="match status" value="1"/>
</dbReference>
<evidence type="ECO:0000256" key="3">
    <source>
        <dbReference type="ARBA" id="ARBA00022989"/>
    </source>
</evidence>
<evidence type="ECO:0000256" key="4">
    <source>
        <dbReference type="ARBA" id="ARBA00023136"/>
    </source>
</evidence>
<feature type="transmembrane region" description="Helical" evidence="5">
    <location>
        <begin position="121"/>
        <end position="139"/>
    </location>
</feature>
<keyword evidence="3 5" id="KW-1133">Transmembrane helix</keyword>
<evidence type="ECO:0000259" key="6">
    <source>
        <dbReference type="Pfam" id="PF12430"/>
    </source>
</evidence>
<organism evidence="8 9">
    <name type="scientific">Parascedosporium putredinis</name>
    <dbReference type="NCBI Taxonomy" id="1442378"/>
    <lineage>
        <taxon>Eukaryota</taxon>
        <taxon>Fungi</taxon>
        <taxon>Dikarya</taxon>
        <taxon>Ascomycota</taxon>
        <taxon>Pezizomycotina</taxon>
        <taxon>Sordariomycetes</taxon>
        <taxon>Hypocreomycetidae</taxon>
        <taxon>Microascales</taxon>
        <taxon>Microascaceae</taxon>
        <taxon>Parascedosporium</taxon>
    </lineage>
</organism>
<feature type="transmembrane region" description="Helical" evidence="5">
    <location>
        <begin position="151"/>
        <end position="172"/>
    </location>
</feature>
<dbReference type="PANTHER" id="PTHR15948:SF0">
    <property type="entry name" value="GOLGI PH REGULATOR A-RELATED"/>
    <property type="match status" value="1"/>
</dbReference>
<evidence type="ECO:0000313" key="9">
    <source>
        <dbReference type="Proteomes" id="UP000838763"/>
    </source>
</evidence>
<evidence type="ECO:0000256" key="2">
    <source>
        <dbReference type="ARBA" id="ARBA00022692"/>
    </source>
</evidence>
<feature type="transmembrane region" description="Helical" evidence="5">
    <location>
        <begin position="192"/>
        <end position="213"/>
    </location>
</feature>
<gene>
    <name evidence="8" type="ORF">PPNO1_LOCUS8684</name>
</gene>
<feature type="transmembrane region" description="Helical" evidence="5">
    <location>
        <begin position="393"/>
        <end position="417"/>
    </location>
</feature>
<keyword evidence="4 5" id="KW-0472">Membrane</keyword>
<reference evidence="8" key="1">
    <citation type="submission" date="2022-11" db="EMBL/GenBank/DDBJ databases">
        <authorList>
            <person name="Scott C."/>
            <person name="Bruce N."/>
        </authorList>
    </citation>
    <scope>NUCLEOTIDE SEQUENCE</scope>
</reference>
<feature type="transmembrane region" description="Helical" evidence="5">
    <location>
        <begin position="429"/>
        <end position="450"/>
    </location>
</feature>
<feature type="domain" description="Golgi pH regulator conserved" evidence="7">
    <location>
        <begin position="183"/>
        <end position="251"/>
    </location>
</feature>
<feature type="transmembrane region" description="Helical" evidence="5">
    <location>
        <begin position="335"/>
        <end position="353"/>
    </location>
</feature>
<evidence type="ECO:0008006" key="10">
    <source>
        <dbReference type="Google" id="ProtNLM"/>
    </source>
</evidence>
<dbReference type="AlphaFoldDB" id="A0A9P1HBQ9"/>
<dbReference type="InterPro" id="IPR025969">
    <property type="entry name" value="ABA_GPCR_dom"/>
</dbReference>
<dbReference type="OrthoDB" id="264392at2759"/>
<keyword evidence="2 5" id="KW-0812">Transmembrane</keyword>
<evidence type="ECO:0000256" key="1">
    <source>
        <dbReference type="ARBA" id="ARBA00004141"/>
    </source>
</evidence>
<keyword evidence="9" id="KW-1185">Reference proteome</keyword>
<dbReference type="Proteomes" id="UP000838763">
    <property type="component" value="Unassembled WGS sequence"/>
</dbReference>
<dbReference type="Pfam" id="PF12430">
    <property type="entry name" value="ABA_GPCR"/>
    <property type="match status" value="1"/>
</dbReference>
<dbReference type="InterPro" id="IPR015672">
    <property type="entry name" value="GPHR/GTG"/>
</dbReference>